<gene>
    <name evidence="5" type="ORF">A3C20_04420</name>
</gene>
<dbReference type="PIRSF" id="PIRSF002181">
    <property type="entry name" value="Ribosomal_L13"/>
    <property type="match status" value="1"/>
</dbReference>
<dbReference type="GO" id="GO:0003735">
    <property type="term" value="F:structural constituent of ribosome"/>
    <property type="evidence" value="ECO:0007669"/>
    <property type="project" value="InterPro"/>
</dbReference>
<name>A0A1F6EAQ2_9BACT</name>
<evidence type="ECO:0000256" key="4">
    <source>
        <dbReference type="ARBA" id="ARBA00035499"/>
    </source>
</evidence>
<dbReference type="GO" id="GO:0006412">
    <property type="term" value="P:translation"/>
    <property type="evidence" value="ECO:0007669"/>
    <property type="project" value="InterPro"/>
</dbReference>
<dbReference type="PANTHER" id="PTHR11545">
    <property type="entry name" value="RIBOSOMAL PROTEIN L13"/>
    <property type="match status" value="1"/>
</dbReference>
<organism evidence="5 6">
    <name type="scientific">Candidatus Kaiserbacteria bacterium RIFCSPHIGHO2_02_FULL_55_25</name>
    <dbReference type="NCBI Taxonomy" id="1798498"/>
    <lineage>
        <taxon>Bacteria</taxon>
        <taxon>Candidatus Kaiseribacteriota</taxon>
    </lineage>
</organism>
<dbReference type="InterPro" id="IPR005823">
    <property type="entry name" value="Ribosomal_uL13_bac-type"/>
</dbReference>
<dbReference type="SUPFAM" id="SSF52161">
    <property type="entry name" value="Ribosomal protein L13"/>
    <property type="match status" value="1"/>
</dbReference>
<dbReference type="GO" id="GO:0005840">
    <property type="term" value="C:ribosome"/>
    <property type="evidence" value="ECO:0007669"/>
    <property type="project" value="UniProtKB-KW"/>
</dbReference>
<dbReference type="GO" id="GO:1990904">
    <property type="term" value="C:ribonucleoprotein complex"/>
    <property type="evidence" value="ECO:0007669"/>
    <property type="project" value="UniProtKB-KW"/>
</dbReference>
<comment type="similarity">
    <text evidence="1">Belongs to the universal ribosomal protein uL13 family.</text>
</comment>
<sequence length="120" mass="13106">MTTTTSQAHTIDAAGLPIGRVASQAAKALMGKLHASYTPNIRSDVKVTVKNASKMFAPEKKRTGKIYTTYSGYPGGLKKESLAHLNERKGHGEAIRRAVRKMLPRNTMLTARLKNLIVTD</sequence>
<dbReference type="InterPro" id="IPR036899">
    <property type="entry name" value="Ribosomal_uL13_sf"/>
</dbReference>
<dbReference type="InterPro" id="IPR005822">
    <property type="entry name" value="Ribosomal_uL13"/>
</dbReference>
<dbReference type="GO" id="GO:0017148">
    <property type="term" value="P:negative regulation of translation"/>
    <property type="evidence" value="ECO:0007669"/>
    <property type="project" value="TreeGrafter"/>
</dbReference>
<dbReference type="Gene3D" id="3.90.1180.10">
    <property type="entry name" value="Ribosomal protein L13"/>
    <property type="match status" value="1"/>
</dbReference>
<accession>A0A1F6EAQ2</accession>
<dbReference type="Proteomes" id="UP000176914">
    <property type="component" value="Unassembled WGS sequence"/>
</dbReference>
<keyword evidence="3" id="KW-0687">Ribonucleoprotein</keyword>
<evidence type="ECO:0000256" key="1">
    <source>
        <dbReference type="ARBA" id="ARBA00006227"/>
    </source>
</evidence>
<dbReference type="GO" id="GO:0003729">
    <property type="term" value="F:mRNA binding"/>
    <property type="evidence" value="ECO:0007669"/>
    <property type="project" value="TreeGrafter"/>
</dbReference>
<evidence type="ECO:0000256" key="3">
    <source>
        <dbReference type="ARBA" id="ARBA00023274"/>
    </source>
</evidence>
<keyword evidence="2" id="KW-0689">Ribosomal protein</keyword>
<reference evidence="5 6" key="1">
    <citation type="journal article" date="2016" name="Nat. Commun.">
        <title>Thousands of microbial genomes shed light on interconnected biogeochemical processes in an aquifer system.</title>
        <authorList>
            <person name="Anantharaman K."/>
            <person name="Brown C.T."/>
            <person name="Hug L.A."/>
            <person name="Sharon I."/>
            <person name="Castelle C.J."/>
            <person name="Probst A.J."/>
            <person name="Thomas B.C."/>
            <person name="Singh A."/>
            <person name="Wilkins M.J."/>
            <person name="Karaoz U."/>
            <person name="Brodie E.L."/>
            <person name="Williams K.H."/>
            <person name="Hubbard S.S."/>
            <person name="Banfield J.F."/>
        </authorList>
    </citation>
    <scope>NUCLEOTIDE SEQUENCE [LARGE SCALE GENOMIC DNA]</scope>
</reference>
<dbReference type="CDD" id="cd00392">
    <property type="entry name" value="Ribosomal_L13"/>
    <property type="match status" value="1"/>
</dbReference>
<evidence type="ECO:0000313" key="6">
    <source>
        <dbReference type="Proteomes" id="UP000176914"/>
    </source>
</evidence>
<evidence type="ECO:0000256" key="2">
    <source>
        <dbReference type="ARBA" id="ARBA00022980"/>
    </source>
</evidence>
<comment type="caution">
    <text evidence="5">The sequence shown here is derived from an EMBL/GenBank/DDBJ whole genome shotgun (WGS) entry which is preliminary data.</text>
</comment>
<dbReference type="Pfam" id="PF00572">
    <property type="entry name" value="Ribosomal_L13"/>
    <property type="match status" value="1"/>
</dbReference>
<evidence type="ECO:0000313" key="5">
    <source>
        <dbReference type="EMBL" id="OGG70738.1"/>
    </source>
</evidence>
<dbReference type="AlphaFoldDB" id="A0A1F6EAQ2"/>
<proteinExistence type="inferred from homology"/>
<protein>
    <recommendedName>
        <fullName evidence="4">50S ribosomal protein L13</fullName>
    </recommendedName>
</protein>
<dbReference type="PANTHER" id="PTHR11545:SF2">
    <property type="entry name" value="LARGE RIBOSOMAL SUBUNIT PROTEIN UL13M"/>
    <property type="match status" value="1"/>
</dbReference>
<dbReference type="EMBL" id="MFLL01000001">
    <property type="protein sequence ID" value="OGG70738.1"/>
    <property type="molecule type" value="Genomic_DNA"/>
</dbReference>